<dbReference type="GO" id="GO:0005737">
    <property type="term" value="C:cytoplasm"/>
    <property type="evidence" value="ECO:0007669"/>
    <property type="project" value="TreeGrafter"/>
</dbReference>
<dbReference type="InterPro" id="IPR007724">
    <property type="entry name" value="Poly_GlycHdrlase"/>
</dbReference>
<dbReference type="EMBL" id="VEPZ02000163">
    <property type="protein sequence ID" value="KAE8732417.1"/>
    <property type="molecule type" value="Genomic_DNA"/>
</dbReference>
<keyword evidence="1" id="KW-1133">Transmembrane helix</keyword>
<gene>
    <name evidence="3" type="ORF">F3Y22_tig00002193pilonHSYRG00139</name>
</gene>
<accession>A0A6A3CV65</accession>
<feature type="transmembrane region" description="Helical" evidence="1">
    <location>
        <begin position="190"/>
        <end position="209"/>
    </location>
</feature>
<dbReference type="InterPro" id="IPR046372">
    <property type="entry name" value="PARG_cat_C"/>
</dbReference>
<keyword evidence="1" id="KW-0472">Membrane</keyword>
<reference evidence="3" key="1">
    <citation type="submission" date="2019-09" db="EMBL/GenBank/DDBJ databases">
        <title>Draft genome information of white flower Hibiscus syriacus.</title>
        <authorList>
            <person name="Kim Y.-M."/>
        </authorList>
    </citation>
    <scope>NUCLEOTIDE SEQUENCE [LARGE SCALE GENOMIC DNA]</scope>
    <source>
        <strain evidence="3">YM2019G1</strain>
    </source>
</reference>
<dbReference type="GO" id="GO:0005975">
    <property type="term" value="P:carbohydrate metabolic process"/>
    <property type="evidence" value="ECO:0007669"/>
    <property type="project" value="InterPro"/>
</dbReference>
<evidence type="ECO:0000313" key="3">
    <source>
        <dbReference type="EMBL" id="KAE8732417.1"/>
    </source>
</evidence>
<sequence length="234" mass="26555">MPSSSSRPSLLEYAALWIRSPHIGSAATRRGASLPGYVSFERKLLSLGHQPLQSCLSYPYADFWTKSTIPLCPFQEEIRFMINPELIVGMLFLPSMADNKSIEIVGAERFSDYTGYKLYASSFRFTGDYVEKRNVGSLGRRKTRIVAIDALCSPRMKQYKLNYLLRYATCVMPISVFFASSLWFGNTAYLHIYVAFIQILKALIFFLTLQLRPSAIAALQLGEEQQLYMGSNYT</sequence>
<feature type="domain" description="PARG catalytic Macro" evidence="2">
    <location>
        <begin position="74"/>
        <end position="166"/>
    </location>
</feature>
<proteinExistence type="predicted"/>
<dbReference type="Pfam" id="PF05028">
    <property type="entry name" value="PARG_cat_C"/>
    <property type="match status" value="1"/>
</dbReference>
<name>A0A6A3CV65_HIBSY</name>
<evidence type="ECO:0000313" key="4">
    <source>
        <dbReference type="Proteomes" id="UP000436088"/>
    </source>
</evidence>
<dbReference type="Proteomes" id="UP000436088">
    <property type="component" value="Unassembled WGS sequence"/>
</dbReference>
<dbReference type="PANTHER" id="PTHR12837:SF0">
    <property type="entry name" value="POLY(ADP-RIBOSE) GLYCOHYDROLASE"/>
    <property type="match status" value="1"/>
</dbReference>
<keyword evidence="1" id="KW-0812">Transmembrane</keyword>
<feature type="transmembrane region" description="Helical" evidence="1">
    <location>
        <begin position="164"/>
        <end position="184"/>
    </location>
</feature>
<evidence type="ECO:0000259" key="2">
    <source>
        <dbReference type="Pfam" id="PF05028"/>
    </source>
</evidence>
<dbReference type="PANTHER" id="PTHR12837">
    <property type="entry name" value="POLY ADP-RIBOSE GLYCOHYDROLASE"/>
    <property type="match status" value="1"/>
</dbReference>
<dbReference type="GO" id="GO:1990966">
    <property type="term" value="P:ATP generation from poly-ADP-D-ribose"/>
    <property type="evidence" value="ECO:0007669"/>
    <property type="project" value="TreeGrafter"/>
</dbReference>
<evidence type="ECO:0000256" key="1">
    <source>
        <dbReference type="SAM" id="Phobius"/>
    </source>
</evidence>
<comment type="caution">
    <text evidence="3">The sequence shown here is derived from an EMBL/GenBank/DDBJ whole genome shotgun (WGS) entry which is preliminary data.</text>
</comment>
<dbReference type="GO" id="GO:0004649">
    <property type="term" value="F:poly(ADP-ribose) glycohydrolase activity"/>
    <property type="evidence" value="ECO:0007669"/>
    <property type="project" value="InterPro"/>
</dbReference>
<dbReference type="AlphaFoldDB" id="A0A6A3CV65"/>
<dbReference type="GO" id="GO:0005634">
    <property type="term" value="C:nucleus"/>
    <property type="evidence" value="ECO:0007669"/>
    <property type="project" value="TreeGrafter"/>
</dbReference>
<dbReference type="GO" id="GO:0006282">
    <property type="term" value="P:regulation of DNA repair"/>
    <property type="evidence" value="ECO:0007669"/>
    <property type="project" value="InterPro"/>
</dbReference>
<protein>
    <recommendedName>
        <fullName evidence="2">PARG catalytic Macro domain-containing protein</fullName>
    </recommendedName>
</protein>
<keyword evidence="4" id="KW-1185">Reference proteome</keyword>
<dbReference type="GO" id="GO:0009225">
    <property type="term" value="P:nucleotide-sugar metabolic process"/>
    <property type="evidence" value="ECO:0007669"/>
    <property type="project" value="TreeGrafter"/>
</dbReference>
<organism evidence="3 4">
    <name type="scientific">Hibiscus syriacus</name>
    <name type="common">Rose of Sharon</name>
    <dbReference type="NCBI Taxonomy" id="106335"/>
    <lineage>
        <taxon>Eukaryota</taxon>
        <taxon>Viridiplantae</taxon>
        <taxon>Streptophyta</taxon>
        <taxon>Embryophyta</taxon>
        <taxon>Tracheophyta</taxon>
        <taxon>Spermatophyta</taxon>
        <taxon>Magnoliopsida</taxon>
        <taxon>eudicotyledons</taxon>
        <taxon>Gunneridae</taxon>
        <taxon>Pentapetalae</taxon>
        <taxon>rosids</taxon>
        <taxon>malvids</taxon>
        <taxon>Malvales</taxon>
        <taxon>Malvaceae</taxon>
        <taxon>Malvoideae</taxon>
        <taxon>Hibiscus</taxon>
    </lineage>
</organism>